<sequence>MTVFTPGMRVECRDAEWLVTRVDAAGSNQHQIVFCSGVDDLNRGHEAAFLTQLDRLKEVDPRKTELVRDETRGYSTARLFLEAQLRQMPLTDPEPHFDDMGAFTPMDYQKEAVYRALQQMRPRLLLADQVGLGKTIEVGMILSELIRRGQGQRILVLAKKSMLTQFQAELWNRFALPLVRMDSDTLSKLQLKIPASKNPFEVYHRIIISIDTLKDIGRYAHFLENTRWDVVVIDEAHNVSGGTNPERHLSYRLARRLSRRTNSMILTTATPHNGKRETFGRLISLLDPSAVPDPKLQDYEAQDIAPFFLMRFKEDVKEEAGSNFSEREVIPLPQTTVRASEAEEDVYEQLAHIRQLVLDKQIDAQAIVSWGMYKSFLSSPEACRSTAEKRLAYLQKSDPDSREIEELEELLRRLEYLNVQQSARFQLLVEQLAAMGWDGSSKSPRLLVFTESRVTQEYLAPALAKHFGQSFSPKQEKQPEQTIAAIHGGMSDNALAAAVEAFGTGNSPVRLMLATDVASEGVNLHHQCHNITHYDLPWSIITLIQRNGRIDRFGQKYPPIIRYLMVETESGLLEGDSELFSRLVSKVEEINRSTRTGESVLKLYDARKEEETFGDGLVKGDTGLLDRETGEAETGELESTLKAANELAHQDYADFLSRMLGAGEPDEDEVEDAAANTDNSRIRLLDNGQFFEQGYCVLKEQIGGPDWHPLEHTGQQIIFTPPKELAKRLGAPWVDSEMVYGSSAMPEEAWPDDQQLFFTDKPERVDLAIKAALAQKGQWSKELLLTEQHPVMQWLAEKLMMLQKRGEAPLIASPFLEPGELLFCFIGQVSSRAGTPLIVDPHAVSFRKGGQFQIRPLKEALDEVNFEQLANTGKTGTLPDHLLKSFLGSAVDQSVTHLKKLKDQRRAQIRPRLDEENARLKHWFERWAERIDAQLANLPPEGRRATQLRQKREEMEKYLEDRRENWEQTHYRATDEATTRLVLVVEGVE</sequence>
<evidence type="ECO:0000256" key="1">
    <source>
        <dbReference type="ARBA" id="ARBA00022741"/>
    </source>
</evidence>
<dbReference type="EMBL" id="BGZI01000003">
    <property type="protein sequence ID" value="GBO87324.1"/>
    <property type="molecule type" value="Genomic_DNA"/>
</dbReference>
<keyword evidence="4" id="KW-0067">ATP-binding</keyword>
<dbReference type="CDD" id="cd18011">
    <property type="entry name" value="DEXDc_RapA"/>
    <property type="match status" value="1"/>
</dbReference>
<feature type="domain" description="Helicase ATP-binding" evidence="5">
    <location>
        <begin position="115"/>
        <end position="289"/>
    </location>
</feature>
<dbReference type="Pfam" id="PF00176">
    <property type="entry name" value="SNF2-rel_dom"/>
    <property type="match status" value="1"/>
</dbReference>
<dbReference type="CDD" id="cd18793">
    <property type="entry name" value="SF2_C_SNF"/>
    <property type="match status" value="1"/>
</dbReference>
<dbReference type="Gene3D" id="3.40.50.10810">
    <property type="entry name" value="Tandem AAA-ATPase domain"/>
    <property type="match status" value="1"/>
</dbReference>
<organism evidence="7 8">
    <name type="scientific">Marinobacter salsuginis</name>
    <dbReference type="NCBI Taxonomy" id="418719"/>
    <lineage>
        <taxon>Bacteria</taxon>
        <taxon>Pseudomonadati</taxon>
        <taxon>Pseudomonadota</taxon>
        <taxon>Gammaproteobacteria</taxon>
        <taxon>Pseudomonadales</taxon>
        <taxon>Marinobacteraceae</taxon>
        <taxon>Marinobacter</taxon>
    </lineage>
</organism>
<comment type="caution">
    <text evidence="7">The sequence shown here is derived from an EMBL/GenBank/DDBJ whole genome shotgun (WGS) entry which is preliminary data.</text>
</comment>
<reference evidence="7 8" key="1">
    <citation type="journal article" date="2019" name="J. Gen. Appl. Microbiol.">
        <title>Aerobic degradation of cis-dichloroethene by the marine bacterium Marinobacter salsuginis strain 5N-3.</title>
        <authorList>
            <person name="Inoue Y."/>
            <person name="Fukunaga Y."/>
            <person name="Katsumata H."/>
            <person name="Ohji S."/>
            <person name="Hosoyama A."/>
            <person name="Mori K."/>
            <person name="Ando K."/>
        </authorList>
    </citation>
    <scope>NUCLEOTIDE SEQUENCE [LARGE SCALE GENOMIC DNA]</scope>
    <source>
        <strain evidence="7 8">NBRC 109114</strain>
    </source>
</reference>
<dbReference type="SUPFAM" id="SSF52540">
    <property type="entry name" value="P-loop containing nucleoside triphosphate hydrolases"/>
    <property type="match status" value="2"/>
</dbReference>
<evidence type="ECO:0000256" key="3">
    <source>
        <dbReference type="ARBA" id="ARBA00022806"/>
    </source>
</evidence>
<dbReference type="RefSeq" id="WP_227549369.1">
    <property type="nucleotide sequence ID" value="NZ_BGZI01000003.1"/>
</dbReference>
<dbReference type="Pfam" id="PF00271">
    <property type="entry name" value="Helicase_C"/>
    <property type="match status" value="1"/>
</dbReference>
<dbReference type="Gene3D" id="3.40.50.300">
    <property type="entry name" value="P-loop containing nucleotide triphosphate hydrolases"/>
    <property type="match status" value="1"/>
</dbReference>
<dbReference type="PANTHER" id="PTHR45766:SF6">
    <property type="entry name" value="SWI_SNF-RELATED MATRIX-ASSOCIATED ACTIN-DEPENDENT REGULATOR OF CHROMATIN SUBFAMILY A-LIKE PROTEIN 1"/>
    <property type="match status" value="1"/>
</dbReference>
<dbReference type="GO" id="GO:0005524">
    <property type="term" value="F:ATP binding"/>
    <property type="evidence" value="ECO:0007669"/>
    <property type="project" value="UniProtKB-KW"/>
</dbReference>
<accession>A0A5M3PWN9</accession>
<keyword evidence="2" id="KW-0378">Hydrolase</keyword>
<dbReference type="GO" id="GO:0016787">
    <property type="term" value="F:hydrolase activity"/>
    <property type="evidence" value="ECO:0007669"/>
    <property type="project" value="UniProtKB-KW"/>
</dbReference>
<feature type="domain" description="Helicase C-terminal" evidence="6">
    <location>
        <begin position="431"/>
        <end position="607"/>
    </location>
</feature>
<dbReference type="InterPro" id="IPR049730">
    <property type="entry name" value="SNF2/RAD54-like_C"/>
</dbReference>
<evidence type="ECO:0000313" key="8">
    <source>
        <dbReference type="Proteomes" id="UP000387223"/>
    </source>
</evidence>
<evidence type="ECO:0000313" key="7">
    <source>
        <dbReference type="EMBL" id="GBO87324.1"/>
    </source>
</evidence>
<protein>
    <submittedName>
        <fullName evidence="7">ATP-dependent helicase</fullName>
    </submittedName>
</protein>
<keyword evidence="1" id="KW-0547">Nucleotide-binding</keyword>
<dbReference type="InterPro" id="IPR000330">
    <property type="entry name" value="SNF2_N"/>
</dbReference>
<gene>
    <name evidence="7" type="ORF">MSSD14B_09920</name>
</gene>
<dbReference type="InterPro" id="IPR014001">
    <property type="entry name" value="Helicase_ATP-bd"/>
</dbReference>
<evidence type="ECO:0000256" key="2">
    <source>
        <dbReference type="ARBA" id="ARBA00022801"/>
    </source>
</evidence>
<dbReference type="InterPro" id="IPR057342">
    <property type="entry name" value="DEXDc_RapA"/>
</dbReference>
<evidence type="ECO:0000259" key="6">
    <source>
        <dbReference type="PROSITE" id="PS51194"/>
    </source>
</evidence>
<dbReference type="PROSITE" id="PS51194">
    <property type="entry name" value="HELICASE_CTER"/>
    <property type="match status" value="1"/>
</dbReference>
<dbReference type="Proteomes" id="UP000387223">
    <property type="component" value="Unassembled WGS sequence"/>
</dbReference>
<dbReference type="PROSITE" id="PS51192">
    <property type="entry name" value="HELICASE_ATP_BIND_1"/>
    <property type="match status" value="1"/>
</dbReference>
<evidence type="ECO:0000259" key="5">
    <source>
        <dbReference type="PROSITE" id="PS51192"/>
    </source>
</evidence>
<dbReference type="SMART" id="SM00487">
    <property type="entry name" value="DEXDc"/>
    <property type="match status" value="1"/>
</dbReference>
<dbReference type="InterPro" id="IPR038718">
    <property type="entry name" value="SNF2-like_sf"/>
</dbReference>
<keyword evidence="3 7" id="KW-0347">Helicase</keyword>
<proteinExistence type="predicted"/>
<dbReference type="AlphaFoldDB" id="A0A5M3PWN9"/>
<dbReference type="InterPro" id="IPR027417">
    <property type="entry name" value="P-loop_NTPase"/>
</dbReference>
<name>A0A5M3PWN9_9GAMM</name>
<evidence type="ECO:0000256" key="4">
    <source>
        <dbReference type="ARBA" id="ARBA00022840"/>
    </source>
</evidence>
<dbReference type="GO" id="GO:0004386">
    <property type="term" value="F:helicase activity"/>
    <property type="evidence" value="ECO:0007669"/>
    <property type="project" value="UniProtKB-KW"/>
</dbReference>
<dbReference type="SMART" id="SM00490">
    <property type="entry name" value="HELICc"/>
    <property type="match status" value="1"/>
</dbReference>
<dbReference type="PANTHER" id="PTHR45766">
    <property type="entry name" value="DNA ANNEALING HELICASE AND ENDONUCLEASE ZRANB3 FAMILY MEMBER"/>
    <property type="match status" value="1"/>
</dbReference>
<dbReference type="InterPro" id="IPR001650">
    <property type="entry name" value="Helicase_C-like"/>
</dbReference>